<keyword evidence="2" id="KW-1185">Reference proteome</keyword>
<sequence>MVYLRLLQAQQSVPKPIIPTPAKRQKVADYVRLKRVGHHLETMPKQRRCSHCGKKVNLISWFEAAGNGSVSIAKEGSSTGGGQCMNGLLAPTAASSATDTFNGAKLMKLTDERTKIVVREC</sequence>
<name>A0AAV4FBP3_9GAST</name>
<gene>
    <name evidence="1" type="ORF">ElyMa_002064100</name>
</gene>
<dbReference type="Proteomes" id="UP000762676">
    <property type="component" value="Unassembled WGS sequence"/>
</dbReference>
<reference evidence="1 2" key="1">
    <citation type="journal article" date="2021" name="Elife">
        <title>Chloroplast acquisition without the gene transfer in kleptoplastic sea slugs, Plakobranchus ocellatus.</title>
        <authorList>
            <person name="Maeda T."/>
            <person name="Takahashi S."/>
            <person name="Yoshida T."/>
            <person name="Shimamura S."/>
            <person name="Takaki Y."/>
            <person name="Nagai Y."/>
            <person name="Toyoda A."/>
            <person name="Suzuki Y."/>
            <person name="Arimoto A."/>
            <person name="Ishii H."/>
            <person name="Satoh N."/>
            <person name="Nishiyama T."/>
            <person name="Hasebe M."/>
            <person name="Maruyama T."/>
            <person name="Minagawa J."/>
            <person name="Obokata J."/>
            <person name="Shigenobu S."/>
        </authorList>
    </citation>
    <scope>NUCLEOTIDE SEQUENCE [LARGE SCALE GENOMIC DNA]</scope>
</reference>
<evidence type="ECO:0000313" key="2">
    <source>
        <dbReference type="Proteomes" id="UP000762676"/>
    </source>
</evidence>
<proteinExistence type="predicted"/>
<accession>A0AAV4FBP3</accession>
<comment type="caution">
    <text evidence="1">The sequence shown here is derived from an EMBL/GenBank/DDBJ whole genome shotgun (WGS) entry which is preliminary data.</text>
</comment>
<dbReference type="EMBL" id="BMAT01004197">
    <property type="protein sequence ID" value="GFR70113.1"/>
    <property type="molecule type" value="Genomic_DNA"/>
</dbReference>
<dbReference type="AlphaFoldDB" id="A0AAV4FBP3"/>
<evidence type="ECO:0000313" key="1">
    <source>
        <dbReference type="EMBL" id="GFR70113.1"/>
    </source>
</evidence>
<organism evidence="1 2">
    <name type="scientific">Elysia marginata</name>
    <dbReference type="NCBI Taxonomy" id="1093978"/>
    <lineage>
        <taxon>Eukaryota</taxon>
        <taxon>Metazoa</taxon>
        <taxon>Spiralia</taxon>
        <taxon>Lophotrochozoa</taxon>
        <taxon>Mollusca</taxon>
        <taxon>Gastropoda</taxon>
        <taxon>Heterobranchia</taxon>
        <taxon>Euthyneura</taxon>
        <taxon>Panpulmonata</taxon>
        <taxon>Sacoglossa</taxon>
        <taxon>Placobranchoidea</taxon>
        <taxon>Plakobranchidae</taxon>
        <taxon>Elysia</taxon>
    </lineage>
</organism>
<protein>
    <submittedName>
        <fullName evidence="1">Uncharacterized protein</fullName>
    </submittedName>
</protein>